<name>A0A0P1APK5_PLAHL</name>
<evidence type="ECO:0000313" key="3">
    <source>
        <dbReference type="Proteomes" id="UP000054928"/>
    </source>
</evidence>
<keyword evidence="3" id="KW-1185">Reference proteome</keyword>
<dbReference type="Proteomes" id="UP000054928">
    <property type="component" value="Unassembled WGS sequence"/>
</dbReference>
<dbReference type="EMBL" id="CCYD01000653">
    <property type="protein sequence ID" value="CEG43137.1"/>
    <property type="molecule type" value="Genomic_DNA"/>
</dbReference>
<protein>
    <submittedName>
        <fullName evidence="2">Uncharacterized protein</fullName>
    </submittedName>
</protein>
<dbReference type="GeneID" id="36408408"/>
<organism evidence="2 3">
    <name type="scientific">Plasmopara halstedii</name>
    <name type="common">Downy mildew of sunflower</name>
    <dbReference type="NCBI Taxonomy" id="4781"/>
    <lineage>
        <taxon>Eukaryota</taxon>
        <taxon>Sar</taxon>
        <taxon>Stramenopiles</taxon>
        <taxon>Oomycota</taxon>
        <taxon>Peronosporomycetes</taxon>
        <taxon>Peronosporales</taxon>
        <taxon>Peronosporaceae</taxon>
        <taxon>Plasmopara</taxon>
    </lineage>
</organism>
<proteinExistence type="predicted"/>
<evidence type="ECO:0000313" key="2">
    <source>
        <dbReference type="EMBL" id="CEG43137.1"/>
    </source>
</evidence>
<reference evidence="3" key="1">
    <citation type="submission" date="2014-09" db="EMBL/GenBank/DDBJ databases">
        <authorList>
            <person name="Sharma Rahul"/>
            <person name="Thines Marco"/>
        </authorList>
    </citation>
    <scope>NUCLEOTIDE SEQUENCE [LARGE SCALE GENOMIC DNA]</scope>
</reference>
<feature type="region of interest" description="Disordered" evidence="1">
    <location>
        <begin position="53"/>
        <end position="82"/>
    </location>
</feature>
<sequence>MGSCLRRPEIPPSLRAQQRVTAEVIRKKVYAQKIKLTGNIFVERLSQQGAQGDRLGMVGASTPQSGRGRRDVPLKGETVIQR</sequence>
<evidence type="ECO:0000256" key="1">
    <source>
        <dbReference type="SAM" id="MobiDB-lite"/>
    </source>
</evidence>
<dbReference type="AlphaFoldDB" id="A0A0P1APK5"/>
<accession>A0A0P1APK5</accession>
<dbReference type="RefSeq" id="XP_024579506.1">
    <property type="nucleotide sequence ID" value="XM_024729095.1"/>
</dbReference>